<proteinExistence type="predicted"/>
<reference evidence="1 2" key="1">
    <citation type="submission" date="2024-07" db="EMBL/GenBank/DDBJ databases">
        <title>Enhanced genomic and transcriptomic resources for Trichinella pseudospiralis and T. spiralis underpin the discovery of pronounced molecular differences between stages and species.</title>
        <authorList>
            <person name="Pasi K.K."/>
            <person name="La Rosa G."/>
            <person name="Gomez-Morales M.A."/>
            <person name="Tosini F."/>
            <person name="Sumanam S."/>
            <person name="Young N.D."/>
            <person name="Chang B.C."/>
            <person name="Robin G.B."/>
        </authorList>
    </citation>
    <scope>NUCLEOTIDE SEQUENCE [LARGE SCALE GENOMIC DNA]</scope>
    <source>
        <strain evidence="1">ISS534</strain>
    </source>
</reference>
<accession>A0ABR3KE63</accession>
<protein>
    <submittedName>
        <fullName evidence="1">Protein NRT1/ PTR FAMILY 6.3</fullName>
    </submittedName>
</protein>
<dbReference type="Proteomes" id="UP001558632">
    <property type="component" value="Unassembled WGS sequence"/>
</dbReference>
<evidence type="ECO:0000313" key="1">
    <source>
        <dbReference type="EMBL" id="KAL1233756.1"/>
    </source>
</evidence>
<organism evidence="1 2">
    <name type="scientific">Trichinella spiralis</name>
    <name type="common">Trichina worm</name>
    <dbReference type="NCBI Taxonomy" id="6334"/>
    <lineage>
        <taxon>Eukaryota</taxon>
        <taxon>Metazoa</taxon>
        <taxon>Ecdysozoa</taxon>
        <taxon>Nematoda</taxon>
        <taxon>Enoplea</taxon>
        <taxon>Dorylaimia</taxon>
        <taxon>Trichinellida</taxon>
        <taxon>Trichinellidae</taxon>
        <taxon>Trichinella</taxon>
    </lineage>
</organism>
<dbReference type="EMBL" id="JBEUSY010000429">
    <property type="protein sequence ID" value="KAL1233756.1"/>
    <property type="molecule type" value="Genomic_DNA"/>
</dbReference>
<name>A0ABR3KE63_TRISP</name>
<keyword evidence="2" id="KW-1185">Reference proteome</keyword>
<comment type="caution">
    <text evidence="1">The sequence shown here is derived from an EMBL/GenBank/DDBJ whole genome shotgun (WGS) entry which is preliminary data.</text>
</comment>
<gene>
    <name evidence="1" type="ORF">TSPI_01470</name>
</gene>
<evidence type="ECO:0000313" key="2">
    <source>
        <dbReference type="Proteomes" id="UP001558632"/>
    </source>
</evidence>
<sequence length="115" mass="12521">MKSKVNLRPFWHRSVSCFMDSCLGAVLAGAISLSISSHVGCIIQNASCYFLCFIIKCFSSVTSVFHCCFAAFNPAELHLPANKSALFDRSYVLCASSSLLGQLNSTRQLSLVDTD</sequence>